<evidence type="ECO:0000256" key="2">
    <source>
        <dbReference type="SAM" id="Coils"/>
    </source>
</evidence>
<dbReference type="SMART" id="SM00456">
    <property type="entry name" value="WW"/>
    <property type="match status" value="2"/>
</dbReference>
<dbReference type="Proteomes" id="UP000681722">
    <property type="component" value="Unassembled WGS sequence"/>
</dbReference>
<feature type="domain" description="WW" evidence="4">
    <location>
        <begin position="227"/>
        <end position="260"/>
    </location>
</feature>
<dbReference type="InterPro" id="IPR043450">
    <property type="entry name" value="CCDC89-like"/>
</dbReference>
<dbReference type="PROSITE" id="PS50020">
    <property type="entry name" value="WW_DOMAIN_2"/>
    <property type="match status" value="1"/>
</dbReference>
<reference evidence="5" key="1">
    <citation type="submission" date="2021-02" db="EMBL/GenBank/DDBJ databases">
        <authorList>
            <person name="Nowell W R."/>
        </authorList>
    </citation>
    <scope>NUCLEOTIDE SEQUENCE</scope>
</reference>
<keyword evidence="1 2" id="KW-0175">Coiled coil</keyword>
<dbReference type="Pfam" id="PF00397">
    <property type="entry name" value="WW"/>
    <property type="match status" value="1"/>
</dbReference>
<dbReference type="InterPro" id="IPR001202">
    <property type="entry name" value="WW_dom"/>
</dbReference>
<dbReference type="Gene3D" id="6.20.430.10">
    <property type="match status" value="1"/>
</dbReference>
<dbReference type="PANTHER" id="PTHR34768:SF2">
    <property type="entry name" value="COILED-COIL DOMAIN CONTAINING 89"/>
    <property type="match status" value="1"/>
</dbReference>
<sequence>MCESSSYSSSSSQSKSYIKVEDQNQIELDNLFRVATNPHHIERFRHVSKPFRERDLPVSFFQPPKSTSASSSTNSITGMESSSTVDHHQHVKNQLSLPNMPSTSTTLLRTIIDNNHIQGHLRTVSDTAVLDGQGGTTRDTSQLQSQANSQISLLPLPEGWEMKKTLDGRLYFIEYVVLIDSSVLCAKKCAKKLQFLSFSFSHLTQLTTWNDPRPMHYQQFASYVQTLPLPDGYELSEDSKGNPYFINHNLQQTQWDDPRIKYYWSLSTKRLDTGASNGIASQSSISPIASTTPHYILHRSPSGGGLVPSNSSTSLSSSTSGVPIHGTSPPVPSLGSLHQNETLKQKLCVIMNEQRAVQQRREELDRMTENLSLNDNGKETDVRKMLNERCSGNLLSDQQAGIDSFLELLHHHRQNSEDSGVGEGRNSINRTPDALTTSDDSMFLNPIDYGKFPVEMEVQQPIMQDLNGPQFKIMDDDNSDNNCIDKSVMKLRNISSEEKTELGMLKCRIMDQSRLIMMLKMRNDEYIISNMTLDKVNNELQSKLDILEQQLTSEQSLEDQNKQLKQTIEQLKIQHFYVEQKSQEYKQIIDQLKSNEKYQQEQLQLELSNEQKKSNHLNQKLQQNVEDIERLKMLHEKEINNNQTYYMKKIDENNNERLKLEEKLADLLSELKIKNDQLKTIQKQNNLDYEHVTKTNQQLLNQNKTLEQKIKDVTNGYDRQTERIHELEVNLKKSDERFKVEEEKVNVNVRVKQLEEKLSNANEKLSNLYQEFNAYKLFSNTLLDKERQLNERLQNLFGGASVNRTTKTTEH</sequence>
<proteinExistence type="predicted"/>
<keyword evidence="7" id="KW-1185">Reference proteome</keyword>
<evidence type="ECO:0000313" key="7">
    <source>
        <dbReference type="Proteomes" id="UP000663829"/>
    </source>
</evidence>
<evidence type="ECO:0000259" key="4">
    <source>
        <dbReference type="PROSITE" id="PS50020"/>
    </source>
</evidence>
<dbReference type="SUPFAM" id="SSF51045">
    <property type="entry name" value="WW domain"/>
    <property type="match status" value="1"/>
</dbReference>
<evidence type="ECO:0000313" key="5">
    <source>
        <dbReference type="EMBL" id="CAF1014488.1"/>
    </source>
</evidence>
<protein>
    <recommendedName>
        <fullName evidence="4">WW domain-containing protein</fullName>
    </recommendedName>
</protein>
<dbReference type="AlphaFoldDB" id="A0A814HUZ6"/>
<name>A0A814HUZ6_9BILA</name>
<organism evidence="5 7">
    <name type="scientific">Didymodactylos carnosus</name>
    <dbReference type="NCBI Taxonomy" id="1234261"/>
    <lineage>
        <taxon>Eukaryota</taxon>
        <taxon>Metazoa</taxon>
        <taxon>Spiralia</taxon>
        <taxon>Gnathifera</taxon>
        <taxon>Rotifera</taxon>
        <taxon>Eurotatoria</taxon>
        <taxon>Bdelloidea</taxon>
        <taxon>Philodinida</taxon>
        <taxon>Philodinidae</taxon>
        <taxon>Didymodactylos</taxon>
    </lineage>
</organism>
<accession>A0A814HUZ6</accession>
<evidence type="ECO:0000313" key="6">
    <source>
        <dbReference type="EMBL" id="CAF3785979.1"/>
    </source>
</evidence>
<feature type="compositionally biased region" description="Low complexity" evidence="3">
    <location>
        <begin position="66"/>
        <end position="77"/>
    </location>
</feature>
<feature type="region of interest" description="Disordered" evidence="3">
    <location>
        <begin position="303"/>
        <end position="336"/>
    </location>
</feature>
<dbReference type="Proteomes" id="UP000663829">
    <property type="component" value="Unassembled WGS sequence"/>
</dbReference>
<evidence type="ECO:0000256" key="3">
    <source>
        <dbReference type="SAM" id="MobiDB-lite"/>
    </source>
</evidence>
<gene>
    <name evidence="5" type="ORF">GPM918_LOCUS14443</name>
    <name evidence="6" type="ORF">SRO942_LOCUS14443</name>
</gene>
<dbReference type="CDD" id="cd00201">
    <property type="entry name" value="WW"/>
    <property type="match status" value="1"/>
</dbReference>
<feature type="compositionally biased region" description="Low complexity" evidence="3">
    <location>
        <begin position="307"/>
        <end position="323"/>
    </location>
</feature>
<feature type="region of interest" description="Disordered" evidence="3">
    <location>
        <begin position="58"/>
        <end position="81"/>
    </location>
</feature>
<feature type="coiled-coil region" evidence="2">
    <location>
        <begin position="530"/>
        <end position="771"/>
    </location>
</feature>
<dbReference type="EMBL" id="CAJNOQ010003479">
    <property type="protein sequence ID" value="CAF1014488.1"/>
    <property type="molecule type" value="Genomic_DNA"/>
</dbReference>
<dbReference type="PANTHER" id="PTHR34768">
    <property type="entry name" value="COILED-COIL DOMAIN-CONTAINING PROTEIN 89"/>
    <property type="match status" value="1"/>
</dbReference>
<comment type="caution">
    <text evidence="5">The sequence shown here is derived from an EMBL/GenBank/DDBJ whole genome shotgun (WGS) entry which is preliminary data.</text>
</comment>
<dbReference type="OrthoDB" id="2020426at2759"/>
<dbReference type="EMBL" id="CAJOBC010003479">
    <property type="protein sequence ID" value="CAF3785979.1"/>
    <property type="molecule type" value="Genomic_DNA"/>
</dbReference>
<dbReference type="InterPro" id="IPR036020">
    <property type="entry name" value="WW_dom_sf"/>
</dbReference>
<dbReference type="Gene3D" id="2.20.70.10">
    <property type="match status" value="2"/>
</dbReference>
<evidence type="ECO:0000256" key="1">
    <source>
        <dbReference type="ARBA" id="ARBA00023054"/>
    </source>
</evidence>